<name>A0AAD4SP94_9MAGN</name>
<comment type="caution">
    <text evidence="2">The sequence shown here is derived from an EMBL/GenBank/DDBJ whole genome shotgun (WGS) entry which is preliminary data.</text>
</comment>
<gene>
    <name evidence="2" type="ORF">MKW98_029253</name>
</gene>
<organism evidence="2 3">
    <name type="scientific">Papaver atlanticum</name>
    <dbReference type="NCBI Taxonomy" id="357466"/>
    <lineage>
        <taxon>Eukaryota</taxon>
        <taxon>Viridiplantae</taxon>
        <taxon>Streptophyta</taxon>
        <taxon>Embryophyta</taxon>
        <taxon>Tracheophyta</taxon>
        <taxon>Spermatophyta</taxon>
        <taxon>Magnoliopsida</taxon>
        <taxon>Ranunculales</taxon>
        <taxon>Papaveraceae</taxon>
        <taxon>Papaveroideae</taxon>
        <taxon>Papaver</taxon>
    </lineage>
</organism>
<evidence type="ECO:0000256" key="1">
    <source>
        <dbReference type="SAM" id="MobiDB-lite"/>
    </source>
</evidence>
<keyword evidence="3" id="KW-1185">Reference proteome</keyword>
<reference evidence="2" key="1">
    <citation type="submission" date="2022-04" db="EMBL/GenBank/DDBJ databases">
        <title>A functionally conserved STORR gene fusion in Papaver species that diverged 16.8 million years ago.</title>
        <authorList>
            <person name="Catania T."/>
        </authorList>
    </citation>
    <scope>NUCLEOTIDE SEQUENCE</scope>
    <source>
        <strain evidence="2">S-188037</strain>
    </source>
</reference>
<protein>
    <submittedName>
        <fullName evidence="2">Uncharacterized protein</fullName>
    </submittedName>
</protein>
<evidence type="ECO:0000313" key="3">
    <source>
        <dbReference type="Proteomes" id="UP001202328"/>
    </source>
</evidence>
<proteinExistence type="predicted"/>
<dbReference type="EMBL" id="JAJJMB010009347">
    <property type="protein sequence ID" value="KAI3914249.1"/>
    <property type="molecule type" value="Genomic_DNA"/>
</dbReference>
<sequence>MNKRLKTEASRNVDVSEFRSGESAVEETKHDVTDGNNVVENSAAEETIAAETKLKHVPMDVVIGGGMIHHLALFKLVRMITLNDAGGKKFYIHTDT</sequence>
<accession>A0AAD4SP94</accession>
<dbReference type="AlphaFoldDB" id="A0AAD4SP94"/>
<feature type="region of interest" description="Disordered" evidence="1">
    <location>
        <begin position="1"/>
        <end position="36"/>
    </location>
</feature>
<evidence type="ECO:0000313" key="2">
    <source>
        <dbReference type="EMBL" id="KAI3914249.1"/>
    </source>
</evidence>
<feature type="compositionally biased region" description="Basic and acidic residues" evidence="1">
    <location>
        <begin position="1"/>
        <end position="33"/>
    </location>
</feature>
<dbReference type="Proteomes" id="UP001202328">
    <property type="component" value="Unassembled WGS sequence"/>
</dbReference>